<name>A0ABQ5NXR1_9ACTN</name>
<evidence type="ECO:0000313" key="2">
    <source>
        <dbReference type="EMBL" id="GLF95160.1"/>
    </source>
</evidence>
<evidence type="ECO:0000313" key="3">
    <source>
        <dbReference type="Proteomes" id="UP001291653"/>
    </source>
</evidence>
<organism evidence="2 3">
    <name type="scientific">Streptomyces yaizuensis</name>
    <dbReference type="NCBI Taxonomy" id="2989713"/>
    <lineage>
        <taxon>Bacteria</taxon>
        <taxon>Bacillati</taxon>
        <taxon>Actinomycetota</taxon>
        <taxon>Actinomycetes</taxon>
        <taxon>Kitasatosporales</taxon>
        <taxon>Streptomycetaceae</taxon>
        <taxon>Streptomyces</taxon>
    </lineage>
</organism>
<evidence type="ECO:0000256" key="1">
    <source>
        <dbReference type="SAM" id="MobiDB-lite"/>
    </source>
</evidence>
<keyword evidence="3" id="KW-1185">Reference proteome</keyword>
<reference evidence="2 3" key="1">
    <citation type="submission" date="2022-10" db="EMBL/GenBank/DDBJ databases">
        <title>Draft genome sequence of Streptomyces sp. YSPA8.</title>
        <authorList>
            <person name="Moriuchi R."/>
            <person name="Dohra H."/>
            <person name="Yamamura H."/>
            <person name="Kodani S."/>
        </authorList>
    </citation>
    <scope>NUCLEOTIDE SEQUENCE [LARGE SCALE GENOMIC DNA]</scope>
    <source>
        <strain evidence="2 3">YSPA8</strain>
    </source>
</reference>
<comment type="caution">
    <text evidence="2">The sequence shown here is derived from an EMBL/GenBank/DDBJ whole genome shotgun (WGS) entry which is preliminary data.</text>
</comment>
<sequence>MLIVQVSARRRWTDAEVVQEYLRTAATSAITALVDGAPKPTRPGPGRPVGSKNRHVGRVLATGKPYARPAHHKTGTKPRRGNSPATPVHHHDPDDVG</sequence>
<feature type="region of interest" description="Disordered" evidence="1">
    <location>
        <begin position="35"/>
        <end position="97"/>
    </location>
</feature>
<accession>A0ABQ5NXR1</accession>
<proteinExistence type="predicted"/>
<dbReference type="Proteomes" id="UP001291653">
    <property type="component" value="Unassembled WGS sequence"/>
</dbReference>
<gene>
    <name evidence="2" type="ORF">SYYSPA8_12705</name>
</gene>
<feature type="compositionally biased region" description="Basic residues" evidence="1">
    <location>
        <begin position="69"/>
        <end position="80"/>
    </location>
</feature>
<dbReference type="EMBL" id="BSBI01000004">
    <property type="protein sequence ID" value="GLF95160.1"/>
    <property type="molecule type" value="Genomic_DNA"/>
</dbReference>
<protein>
    <submittedName>
        <fullName evidence="2">Uncharacterized protein</fullName>
    </submittedName>
</protein>